<accession>A0A1I7YLW8</accession>
<evidence type="ECO:0000313" key="2">
    <source>
        <dbReference type="Proteomes" id="UP000095287"/>
    </source>
</evidence>
<sequence length="307" mass="34777">MSFTISHASSALKELLTLPRSFNLAVNFPLSNTMKKLSLATPWRPFPRGAYWSQVPLRLEGRQEKEVLSRNLFPRDSTHLQLFLSQRGNCIFMGVRPTRSVRKAPMPVMQSVEKIICSFILIPNIIVNILIIYLSVRHVKRSILQIFALNLCIPTLTYLLYASGALLSSLIWPSKDVALGIKLEKTKFTDYLSTAIGYICGFNYRVLALFLVTITYVFFAKPLFAKRWLNNKNVVVVLLGCHVFTLATSMIATFSNRQSKQVMSELYPIANVNWLDIVEGSFESASWSINIFMCFVGLNFTITLGTK</sequence>
<dbReference type="WBParaSite" id="L893_g17446.t1">
    <property type="protein sequence ID" value="L893_g17446.t1"/>
    <property type="gene ID" value="L893_g17446"/>
</dbReference>
<keyword evidence="1" id="KW-1133">Transmembrane helix</keyword>
<feature type="transmembrane region" description="Helical" evidence="1">
    <location>
        <begin position="231"/>
        <end position="254"/>
    </location>
</feature>
<reference evidence="3" key="1">
    <citation type="submission" date="2016-11" db="UniProtKB">
        <authorList>
            <consortium name="WormBaseParasite"/>
        </authorList>
    </citation>
    <scope>IDENTIFICATION</scope>
</reference>
<keyword evidence="1" id="KW-0472">Membrane</keyword>
<name>A0A1I7YLW8_9BILA</name>
<proteinExistence type="predicted"/>
<feature type="transmembrane region" description="Helical" evidence="1">
    <location>
        <begin position="285"/>
        <end position="305"/>
    </location>
</feature>
<organism evidence="2 3">
    <name type="scientific">Steinernema glaseri</name>
    <dbReference type="NCBI Taxonomy" id="37863"/>
    <lineage>
        <taxon>Eukaryota</taxon>
        <taxon>Metazoa</taxon>
        <taxon>Ecdysozoa</taxon>
        <taxon>Nematoda</taxon>
        <taxon>Chromadorea</taxon>
        <taxon>Rhabditida</taxon>
        <taxon>Tylenchina</taxon>
        <taxon>Panagrolaimomorpha</taxon>
        <taxon>Strongyloidoidea</taxon>
        <taxon>Steinernematidae</taxon>
        <taxon>Steinernema</taxon>
    </lineage>
</organism>
<dbReference type="Gene3D" id="1.20.1070.10">
    <property type="entry name" value="Rhodopsin 7-helix transmembrane proteins"/>
    <property type="match status" value="1"/>
</dbReference>
<feature type="transmembrane region" description="Helical" evidence="1">
    <location>
        <begin position="192"/>
        <end position="219"/>
    </location>
</feature>
<feature type="transmembrane region" description="Helical" evidence="1">
    <location>
        <begin position="115"/>
        <end position="136"/>
    </location>
</feature>
<keyword evidence="2" id="KW-1185">Reference proteome</keyword>
<keyword evidence="1" id="KW-0812">Transmembrane</keyword>
<evidence type="ECO:0000313" key="3">
    <source>
        <dbReference type="WBParaSite" id="L893_g17446.t1"/>
    </source>
</evidence>
<dbReference type="Proteomes" id="UP000095287">
    <property type="component" value="Unplaced"/>
</dbReference>
<feature type="transmembrane region" description="Helical" evidence="1">
    <location>
        <begin position="148"/>
        <end position="172"/>
    </location>
</feature>
<evidence type="ECO:0000256" key="1">
    <source>
        <dbReference type="SAM" id="Phobius"/>
    </source>
</evidence>
<dbReference type="AlphaFoldDB" id="A0A1I7YLW8"/>
<protein>
    <submittedName>
        <fullName evidence="3">Serpentine receptor class gamma</fullName>
    </submittedName>
</protein>